<feature type="region of interest" description="Disordered" evidence="11">
    <location>
        <begin position="689"/>
        <end position="708"/>
    </location>
</feature>
<dbReference type="Gene3D" id="2.30.30.140">
    <property type="match status" value="1"/>
</dbReference>
<evidence type="ECO:0000313" key="13">
    <source>
        <dbReference type="EMBL" id="KAL1528032.1"/>
    </source>
</evidence>
<feature type="region of interest" description="Disordered" evidence="11">
    <location>
        <begin position="418"/>
        <end position="447"/>
    </location>
</feature>
<comment type="similarity">
    <text evidence="2 10">Belongs to the SCC2/Nipped-B family.</text>
</comment>
<feature type="domain" description="PHD-type" evidence="12">
    <location>
        <begin position="711"/>
        <end position="761"/>
    </location>
</feature>
<dbReference type="CDD" id="cd15489">
    <property type="entry name" value="PHD_SF"/>
    <property type="match status" value="1"/>
</dbReference>
<dbReference type="InterPro" id="IPR019786">
    <property type="entry name" value="Zinc_finger_PHD-type_CS"/>
</dbReference>
<dbReference type="Pfam" id="PF12830">
    <property type="entry name" value="Nipped-B_C"/>
    <property type="match status" value="1"/>
</dbReference>
<feature type="compositionally biased region" description="Polar residues" evidence="11">
    <location>
        <begin position="219"/>
        <end position="239"/>
    </location>
</feature>
<dbReference type="GO" id="GO:0008270">
    <property type="term" value="F:zinc ion binding"/>
    <property type="evidence" value="ECO:0007669"/>
    <property type="project" value="UniProtKB-KW"/>
</dbReference>
<dbReference type="PANTHER" id="PTHR21704:SF18">
    <property type="entry name" value="NIPPED-B-LIKE PROTEIN"/>
    <property type="match status" value="1"/>
</dbReference>
<accession>A0AB34K4H6</accession>
<dbReference type="InterPro" id="IPR013083">
    <property type="entry name" value="Znf_RING/FYVE/PHD"/>
</dbReference>
<evidence type="ECO:0000256" key="1">
    <source>
        <dbReference type="ARBA" id="ARBA00004123"/>
    </source>
</evidence>
<dbReference type="EMBL" id="JBGBPQ010000002">
    <property type="protein sequence ID" value="KAL1528032.1"/>
    <property type="molecule type" value="Genomic_DNA"/>
</dbReference>
<reference evidence="13 14" key="1">
    <citation type="journal article" date="2024" name="Science">
        <title>Giant polyketide synthase enzymes in the biosynthesis of giant marine polyether toxins.</title>
        <authorList>
            <person name="Fallon T.R."/>
            <person name="Shende V.V."/>
            <person name="Wierzbicki I.H."/>
            <person name="Pendleton A.L."/>
            <person name="Watervoot N.F."/>
            <person name="Auber R.P."/>
            <person name="Gonzalez D.J."/>
            <person name="Wisecaver J.H."/>
            <person name="Moore B.S."/>
        </authorList>
    </citation>
    <scope>NUCLEOTIDE SEQUENCE [LARGE SCALE GENOMIC DNA]</scope>
    <source>
        <strain evidence="13 14">12B1</strain>
    </source>
</reference>
<evidence type="ECO:0000256" key="4">
    <source>
        <dbReference type="ARBA" id="ARBA00022737"/>
    </source>
</evidence>
<dbReference type="PROSITE" id="PS01359">
    <property type="entry name" value="ZF_PHD_1"/>
    <property type="match status" value="1"/>
</dbReference>
<name>A0AB34K4H6_PRYPA</name>
<dbReference type="PROSITE" id="PS50016">
    <property type="entry name" value="ZF_PHD_2"/>
    <property type="match status" value="1"/>
</dbReference>
<keyword evidence="7 10" id="KW-0539">Nucleus</keyword>
<evidence type="ECO:0000256" key="8">
    <source>
        <dbReference type="ARBA" id="ARBA00023306"/>
    </source>
</evidence>
<dbReference type="InterPro" id="IPR019787">
    <property type="entry name" value="Znf_PHD-finger"/>
</dbReference>
<evidence type="ECO:0000256" key="6">
    <source>
        <dbReference type="ARBA" id="ARBA00022833"/>
    </source>
</evidence>
<dbReference type="Gene3D" id="3.30.40.10">
    <property type="entry name" value="Zinc/RING finger domain, C3HC4 (zinc finger)"/>
    <property type="match status" value="1"/>
</dbReference>
<keyword evidence="8 10" id="KW-0131">Cell cycle</keyword>
<keyword evidence="6" id="KW-0862">Zinc</keyword>
<feature type="compositionally biased region" description="Acidic residues" evidence="11">
    <location>
        <begin position="1825"/>
        <end position="1844"/>
    </location>
</feature>
<evidence type="ECO:0000259" key="12">
    <source>
        <dbReference type="PROSITE" id="PS50016"/>
    </source>
</evidence>
<dbReference type="SUPFAM" id="SSF48371">
    <property type="entry name" value="ARM repeat"/>
    <property type="match status" value="1"/>
</dbReference>
<evidence type="ECO:0000256" key="5">
    <source>
        <dbReference type="ARBA" id="ARBA00022771"/>
    </source>
</evidence>
<dbReference type="SUPFAM" id="SSF57903">
    <property type="entry name" value="FYVE/PHD zinc finger"/>
    <property type="match status" value="1"/>
</dbReference>
<dbReference type="GO" id="GO:0034087">
    <property type="term" value="P:establishment of mitotic sister chromatid cohesion"/>
    <property type="evidence" value="ECO:0007669"/>
    <property type="project" value="TreeGrafter"/>
</dbReference>
<dbReference type="GO" id="GO:0010468">
    <property type="term" value="P:regulation of gene expression"/>
    <property type="evidence" value="ECO:0007669"/>
    <property type="project" value="InterPro"/>
</dbReference>
<keyword evidence="14" id="KW-1185">Reference proteome</keyword>
<feature type="compositionally biased region" description="Basic residues" evidence="11">
    <location>
        <begin position="436"/>
        <end position="445"/>
    </location>
</feature>
<dbReference type="InterPro" id="IPR026003">
    <property type="entry name" value="Cohesin_HEAT"/>
</dbReference>
<dbReference type="Gene3D" id="1.25.10.10">
    <property type="entry name" value="Leucine-rich Repeat Variant"/>
    <property type="match status" value="1"/>
</dbReference>
<dbReference type="Proteomes" id="UP001515480">
    <property type="component" value="Unassembled WGS sequence"/>
</dbReference>
<evidence type="ECO:0000256" key="3">
    <source>
        <dbReference type="ARBA" id="ARBA00022723"/>
    </source>
</evidence>
<dbReference type="Pfam" id="PF12765">
    <property type="entry name" value="Cohesin_HEAT"/>
    <property type="match status" value="1"/>
</dbReference>
<evidence type="ECO:0000256" key="9">
    <source>
        <dbReference type="PROSITE-ProRule" id="PRU00146"/>
    </source>
</evidence>
<sequence length="1844" mass="202248">MGPSTQSNLSPSLALLAPRSIVGHLTPVSPFDTMSTDELLGCSHVSPADVATAEASNAMLYAASVNQFKMKPGVFQTASDETPADETTPTGDAALNVAAPQLMAGQRVRARYGGHARWFPGTVHQVHPDGSCSIHYDDGDVEDGVQPCHIKPAKGGKAASAAVEAVEVSTAPICSPQKPPTLQRQRSSKSALARDMLQSHVEPAAAEAVSERAAHDHSQNPPTLQRQRSSRSAVTSEAVQTHLEPADVDAVGESATHAHSPQRPPTLMRQRSSRSAVRTEATPQPLEEPPQPLEEPSEPAIAKRLVVLLDKASAEAPPARSTVQALLREVRALQDEQLRELQVVPLRAMLQQLCPLLEAATVEFKAGGEGAQDHERALEAALLVLSVVSIGGMPRELLVQELLEAVVCLAKEAHSALSKEATATQEPGAEDSPAPGKRKSAKIKNTRKDEAGVHGSLILVIERLPALILTGGLDDSLLLQLGQLGLEAAFGEGPLSLQMGGMQVVLTVFAEYEVHRKTLLQDMLDTRFSLPVAASQDDRRNYQLADGAKVQMFSVLCVLLLQATAKLPPAEEQETEREKPHPFHEVERFTRILIGAFVTRCLRLDDAESKGLLEEFVRDVLLMLGKPEFPAASLIVKHLAPLFCLWLRDRKQKQSSEMKDTPAHMLVLDCLGNLLSTLHEMRRKHADAPLTLPEPKSISDEMGQPNDSGEDSRCFCGRGYTEGDFMLDCDTCHRWFHGACVGVPRDCEPLPKWFCDNCRLRTAVNQQRQRIGRLLAATLPEGGASDVEGLCSDGEVAKQLVCNYLQAAEATDPLAVLAQRLFLCEWHSSAIMRRETTPTLCALYREMDLDMADARRLQHTEPGRRVPVLTREAILAGCRRLLVDSNLFDNLEPMLRHLLMTLQDAQISSRAKAIRQLGAIVRADADTLKLPIVTQGVKIALADGSIAVREATLELLGQYLVVRPEFVEHYYETIVKRLNDMGTSVRKRVIKILRDLVLKQPNDPRAVDVCCRLVSRISDVDEVHKLVLRTFQELWFTPPAFDGGDLAQADVVARCEQMIGVVAKVRATAEQSNWLQQLLTSLLEPAESGKASKEQTGVVKMCERLVKQMVKALLLLDGEQRAAKDATDGAAALRDIEEQMANTLHALALFSNARPALLLNHISLLPHFLTYESNHGVIQNTCMLLLPLLNLIERPPSDFLEKLETYLTAICFRVPEELIMVAIPTLCLTVTRSANFKLLVEFLYRFFDFLDRWKKADPETAAKQGPSAKRAMLCMGLLCRYFDFDSPSCAATYLNTEDGSHVLAACGNINQRAFQLLASCINHSTPVQSSLYAFKGLGQLCIRKPEFVARCKTLFESALRPDADLKLKRQALNILLLLLEEDLNRQRLAQQAAAPLASARTMSDAVATVVETSAAISGALQLHLQGVLSSLLDGRDRAVRHAALLLTSAMLREGLAHPMACLPKVIALEIDANGCAELAKAELRKHFERHSATLSNPGVAVDGALAAYKLQQSLPLEMRLAPAHAGGGDARRLPHVTFLFSLLSANRRARHLMLKAFLTKLEPDDQLMKAPAAEWVPIVERAEWIAHTLCEFPFEKEDDVLTTVHQITRQLSLSAENTLKAAATALGDNPDKPMSVSQLMASRKTLSSNEIQHCHAAAMLNLLLKVKDYLKQQYMLSDSKCQTYDPSDASRGSERQVLRKGDGLLLDTLPLWVAPMDSSGVAASKAKVPSGQEQSSADGESLVRKAMEQPAIAYVWLRTLFANDEEVNDFNMLPSIAKRESARKESAAKTPRKRQRKSAGSEGDGLQQKKSMPTGRRKKKKPSESLEEDDDDDEADDDPEYVEA</sequence>
<dbReference type="InterPro" id="IPR016024">
    <property type="entry name" value="ARM-type_fold"/>
</dbReference>
<dbReference type="SMART" id="SM00249">
    <property type="entry name" value="PHD"/>
    <property type="match status" value="1"/>
</dbReference>
<feature type="compositionally biased region" description="Polar residues" evidence="11">
    <location>
        <begin position="180"/>
        <end position="190"/>
    </location>
</feature>
<protein>
    <recommendedName>
        <fullName evidence="10">Sister chromatid cohesion protein</fullName>
    </recommendedName>
</protein>
<dbReference type="CDD" id="cd04508">
    <property type="entry name" value="Tudor_SF"/>
    <property type="match status" value="1"/>
</dbReference>
<proteinExistence type="inferred from homology"/>
<dbReference type="InterPro" id="IPR011011">
    <property type="entry name" value="Znf_FYVE_PHD"/>
</dbReference>
<comment type="subcellular location">
    <subcellularLocation>
        <location evidence="1 10">Nucleus</location>
    </subcellularLocation>
</comment>
<dbReference type="GO" id="GO:0140588">
    <property type="term" value="P:chromatin looping"/>
    <property type="evidence" value="ECO:0007669"/>
    <property type="project" value="InterPro"/>
</dbReference>
<keyword evidence="4 10" id="KW-0677">Repeat</keyword>
<comment type="caution">
    <text evidence="13">The sequence shown here is derived from an EMBL/GenBank/DDBJ whole genome shotgun (WGS) entry which is preliminary data.</text>
</comment>
<dbReference type="InterPro" id="IPR011989">
    <property type="entry name" value="ARM-like"/>
</dbReference>
<dbReference type="GO" id="GO:0071169">
    <property type="term" value="P:establishment of protein localization to chromatin"/>
    <property type="evidence" value="ECO:0007669"/>
    <property type="project" value="TreeGrafter"/>
</dbReference>
<organism evidence="13 14">
    <name type="scientific">Prymnesium parvum</name>
    <name type="common">Toxic golden alga</name>
    <dbReference type="NCBI Taxonomy" id="97485"/>
    <lineage>
        <taxon>Eukaryota</taxon>
        <taxon>Haptista</taxon>
        <taxon>Haptophyta</taxon>
        <taxon>Prymnesiophyceae</taxon>
        <taxon>Prymnesiales</taxon>
        <taxon>Prymnesiaceae</taxon>
        <taxon>Prymnesium</taxon>
    </lineage>
</organism>
<gene>
    <name evidence="13" type="ORF">AB1Y20_009401</name>
</gene>
<evidence type="ECO:0000256" key="7">
    <source>
        <dbReference type="ARBA" id="ARBA00023242"/>
    </source>
</evidence>
<dbReference type="InterPro" id="IPR024986">
    <property type="entry name" value="Nipped-B_C"/>
</dbReference>
<evidence type="ECO:0000313" key="14">
    <source>
        <dbReference type="Proteomes" id="UP001515480"/>
    </source>
</evidence>
<evidence type="ECO:0000256" key="10">
    <source>
        <dbReference type="RuleBase" id="RU364107"/>
    </source>
</evidence>
<dbReference type="InterPro" id="IPR033031">
    <property type="entry name" value="Scc2/Nipped-B"/>
</dbReference>
<dbReference type="SMART" id="SM00333">
    <property type="entry name" value="TUDOR"/>
    <property type="match status" value="1"/>
</dbReference>
<keyword evidence="5 9" id="KW-0863">Zinc-finger</keyword>
<dbReference type="GO" id="GO:0003682">
    <property type="term" value="F:chromatin binding"/>
    <property type="evidence" value="ECO:0007669"/>
    <property type="project" value="TreeGrafter"/>
</dbReference>
<dbReference type="GO" id="GO:0061775">
    <property type="term" value="F:cohesin loader activity"/>
    <property type="evidence" value="ECO:0007669"/>
    <property type="project" value="InterPro"/>
</dbReference>
<dbReference type="InterPro" id="IPR001965">
    <property type="entry name" value="Znf_PHD"/>
</dbReference>
<dbReference type="GO" id="GO:0090694">
    <property type="term" value="C:Scc2-Scc4 cohesin loading complex"/>
    <property type="evidence" value="ECO:0007669"/>
    <property type="project" value="TreeGrafter"/>
</dbReference>
<keyword evidence="3" id="KW-0479">Metal-binding</keyword>
<dbReference type="InterPro" id="IPR002999">
    <property type="entry name" value="Tudor"/>
</dbReference>
<evidence type="ECO:0000256" key="11">
    <source>
        <dbReference type="SAM" id="MobiDB-lite"/>
    </source>
</evidence>
<feature type="region of interest" description="Disordered" evidence="11">
    <location>
        <begin position="1779"/>
        <end position="1844"/>
    </location>
</feature>
<feature type="compositionally biased region" description="Basic and acidic residues" evidence="11">
    <location>
        <begin position="209"/>
        <end position="218"/>
    </location>
</feature>
<dbReference type="PANTHER" id="PTHR21704">
    <property type="entry name" value="NIPPED-B-LIKE PROTEIN DELANGIN SCC2-RELATED"/>
    <property type="match status" value="1"/>
</dbReference>
<evidence type="ECO:0000256" key="2">
    <source>
        <dbReference type="ARBA" id="ARBA00009252"/>
    </source>
</evidence>
<dbReference type="GO" id="GO:1990414">
    <property type="term" value="P:replication-born double-strand break repair via sister chromatid exchange"/>
    <property type="evidence" value="ECO:0007669"/>
    <property type="project" value="TreeGrafter"/>
</dbReference>
<feature type="region of interest" description="Disordered" evidence="11">
    <location>
        <begin position="173"/>
        <end position="296"/>
    </location>
</feature>
<dbReference type="Pfam" id="PF00628">
    <property type="entry name" value="PHD"/>
    <property type="match status" value="1"/>
</dbReference>